<comment type="caution">
    <text evidence="9">The sequence shown here is derived from an EMBL/GenBank/DDBJ whole genome shotgun (WGS) entry which is preliminary data.</text>
</comment>
<comment type="cofactor">
    <cofactor evidence="1 8">
        <name>heme</name>
        <dbReference type="ChEBI" id="CHEBI:30413"/>
    </cofactor>
</comment>
<dbReference type="Gene3D" id="1.10.490.10">
    <property type="entry name" value="Globins"/>
    <property type="match status" value="1"/>
</dbReference>
<gene>
    <name evidence="9" type="ORF">GCM10009765_04950</name>
</gene>
<dbReference type="InterPro" id="IPR009050">
    <property type="entry name" value="Globin-like_sf"/>
</dbReference>
<reference evidence="9 10" key="1">
    <citation type="journal article" date="2019" name="Int. J. Syst. Evol. Microbiol.">
        <title>The Global Catalogue of Microorganisms (GCM) 10K type strain sequencing project: providing services to taxonomists for standard genome sequencing and annotation.</title>
        <authorList>
            <consortium name="The Broad Institute Genomics Platform"/>
            <consortium name="The Broad Institute Genome Sequencing Center for Infectious Disease"/>
            <person name="Wu L."/>
            <person name="Ma J."/>
        </authorList>
    </citation>
    <scope>NUCLEOTIDE SEQUENCE [LARGE SCALE GENOMIC DNA]</scope>
    <source>
        <strain evidence="9 10">JCM 14718</strain>
    </source>
</reference>
<dbReference type="EMBL" id="BAAANY010000001">
    <property type="protein sequence ID" value="GAA1658561.1"/>
    <property type="molecule type" value="Genomic_DNA"/>
</dbReference>
<comment type="similarity">
    <text evidence="2 8">Belongs to the truncated hemoglobin family. Group I subfamily.</text>
</comment>
<keyword evidence="6 8" id="KW-0479">Metal-binding</keyword>
<sequence length="127" mass="13192">MSAPETSIYQAIGGDPALVAVVDDFYARVMADPKLAGFFAGINLKRLKGMQVEFFAAALGGPLPYAGRSMSDAHTGRGISMEHFNMVAGHLGDSLAAAGVPDHINGQIIGAIAPLADDIVAKHVIVF</sequence>
<evidence type="ECO:0000256" key="3">
    <source>
        <dbReference type="ARBA" id="ARBA00022448"/>
    </source>
</evidence>
<evidence type="ECO:0000313" key="10">
    <source>
        <dbReference type="Proteomes" id="UP001500618"/>
    </source>
</evidence>
<evidence type="ECO:0000256" key="5">
    <source>
        <dbReference type="ARBA" id="ARBA00022621"/>
    </source>
</evidence>
<dbReference type="InterPro" id="IPR012292">
    <property type="entry name" value="Globin/Proto"/>
</dbReference>
<keyword evidence="5 8" id="KW-0561">Oxygen transport</keyword>
<protein>
    <recommendedName>
        <fullName evidence="8">Group 1 truncated hemoglobin</fullName>
    </recommendedName>
</protein>
<accession>A0ABN2FST9</accession>
<evidence type="ECO:0000256" key="4">
    <source>
        <dbReference type="ARBA" id="ARBA00022617"/>
    </source>
</evidence>
<evidence type="ECO:0000256" key="8">
    <source>
        <dbReference type="PIRNR" id="PIRNR002030"/>
    </source>
</evidence>
<name>A0ABN2FST9_9ACTN</name>
<dbReference type="Proteomes" id="UP001500618">
    <property type="component" value="Unassembled WGS sequence"/>
</dbReference>
<dbReference type="InterPro" id="IPR016339">
    <property type="entry name" value="Hemoglobin_trunc_I"/>
</dbReference>
<keyword evidence="10" id="KW-1185">Reference proteome</keyword>
<dbReference type="InterPro" id="IPR019795">
    <property type="entry name" value="Globin_bac-like_CS"/>
</dbReference>
<evidence type="ECO:0000256" key="2">
    <source>
        <dbReference type="ARBA" id="ARBA00009660"/>
    </source>
</evidence>
<proteinExistence type="inferred from homology"/>
<organism evidence="9 10">
    <name type="scientific">Fodinicola feengrottensis</name>
    <dbReference type="NCBI Taxonomy" id="435914"/>
    <lineage>
        <taxon>Bacteria</taxon>
        <taxon>Bacillati</taxon>
        <taxon>Actinomycetota</taxon>
        <taxon>Actinomycetes</taxon>
        <taxon>Mycobacteriales</taxon>
        <taxon>Fodinicola</taxon>
    </lineage>
</organism>
<dbReference type="PROSITE" id="PS01213">
    <property type="entry name" value="GLOBIN_FAM_2"/>
    <property type="match status" value="1"/>
</dbReference>
<dbReference type="PIRSF" id="PIRSF002030">
    <property type="entry name" value="Globin_Protozoa/Cyanobacteria"/>
    <property type="match status" value="1"/>
</dbReference>
<keyword evidence="7 8" id="KW-0408">Iron</keyword>
<evidence type="ECO:0000256" key="6">
    <source>
        <dbReference type="ARBA" id="ARBA00022723"/>
    </source>
</evidence>
<evidence type="ECO:0000313" key="9">
    <source>
        <dbReference type="EMBL" id="GAA1658561.1"/>
    </source>
</evidence>
<dbReference type="CDD" id="cd00454">
    <property type="entry name" value="TrHb1_N"/>
    <property type="match status" value="1"/>
</dbReference>
<dbReference type="RefSeq" id="WP_163568142.1">
    <property type="nucleotide sequence ID" value="NZ_BAAANY010000001.1"/>
</dbReference>
<dbReference type="InterPro" id="IPR001486">
    <property type="entry name" value="Hemoglobin_trunc"/>
</dbReference>
<dbReference type="Pfam" id="PF01152">
    <property type="entry name" value="Bac_globin"/>
    <property type="match status" value="1"/>
</dbReference>
<keyword evidence="3 8" id="KW-0813">Transport</keyword>
<dbReference type="SUPFAM" id="SSF46458">
    <property type="entry name" value="Globin-like"/>
    <property type="match status" value="1"/>
</dbReference>
<evidence type="ECO:0000256" key="1">
    <source>
        <dbReference type="ARBA" id="ARBA00001971"/>
    </source>
</evidence>
<keyword evidence="4 8" id="KW-0349">Heme</keyword>
<evidence type="ECO:0000256" key="7">
    <source>
        <dbReference type="ARBA" id="ARBA00023004"/>
    </source>
</evidence>